<dbReference type="GO" id="GO:0005525">
    <property type="term" value="F:GTP binding"/>
    <property type="evidence" value="ECO:0007669"/>
    <property type="project" value="InterPro"/>
</dbReference>
<dbReference type="EMBL" id="VMNH01000016">
    <property type="protein sequence ID" value="TVO72497.1"/>
    <property type="molecule type" value="Genomic_DNA"/>
</dbReference>
<dbReference type="InterPro" id="IPR021871">
    <property type="entry name" value="DUF3482"/>
</dbReference>
<dbReference type="RefSeq" id="WP_144359501.1">
    <property type="nucleotide sequence ID" value="NZ_VMNH01000016.1"/>
</dbReference>
<proteinExistence type="predicted"/>
<dbReference type="InterPro" id="IPR006073">
    <property type="entry name" value="GTP-bd"/>
</dbReference>
<reference evidence="2 3" key="1">
    <citation type="submission" date="2019-07" db="EMBL/GenBank/DDBJ databases">
        <title>The pathways for chlorine oxyanion respiration interact through the shared metabolite chlorate.</title>
        <authorList>
            <person name="Barnum T.P."/>
            <person name="Cheng Y."/>
            <person name="Hill K.A."/>
            <person name="Lucas L.N."/>
            <person name="Carlson H.K."/>
            <person name="Coates J.D."/>
        </authorList>
    </citation>
    <scope>NUCLEOTIDE SEQUENCE [LARGE SCALE GENOMIC DNA]</scope>
    <source>
        <strain evidence="2 3">BK-1</strain>
    </source>
</reference>
<dbReference type="Gene3D" id="3.40.50.300">
    <property type="entry name" value="P-loop containing nucleotide triphosphate hydrolases"/>
    <property type="match status" value="1"/>
</dbReference>
<keyword evidence="3" id="KW-1185">Reference proteome</keyword>
<feature type="domain" description="G" evidence="1">
    <location>
        <begin position="7"/>
        <end position="73"/>
    </location>
</feature>
<dbReference type="Pfam" id="PF01926">
    <property type="entry name" value="MMR_HSR1"/>
    <property type="match status" value="1"/>
</dbReference>
<comment type="caution">
    <text evidence="2">The sequence shown here is derived from an EMBL/GenBank/DDBJ whole genome shotgun (WGS) entry which is preliminary data.</text>
</comment>
<dbReference type="Proteomes" id="UP000316649">
    <property type="component" value="Unassembled WGS sequence"/>
</dbReference>
<evidence type="ECO:0000259" key="1">
    <source>
        <dbReference type="Pfam" id="PF01926"/>
    </source>
</evidence>
<evidence type="ECO:0000313" key="2">
    <source>
        <dbReference type="EMBL" id="TVO72497.1"/>
    </source>
</evidence>
<protein>
    <submittedName>
        <fullName evidence="2">DUF3482 domain-containing protein</fullName>
    </submittedName>
</protein>
<gene>
    <name evidence="2" type="ORF">FHP88_12955</name>
</gene>
<name>A0A557S580_9GAMM</name>
<dbReference type="AlphaFoldDB" id="A0A557S580"/>
<accession>A0A557S580</accession>
<dbReference type="Pfam" id="PF11981">
    <property type="entry name" value="DUF3482"/>
    <property type="match status" value="1"/>
</dbReference>
<organism evidence="2 3">
    <name type="scientific">Sedimenticola selenatireducens</name>
    <dbReference type="NCBI Taxonomy" id="191960"/>
    <lineage>
        <taxon>Bacteria</taxon>
        <taxon>Pseudomonadati</taxon>
        <taxon>Pseudomonadota</taxon>
        <taxon>Gammaproteobacteria</taxon>
        <taxon>Chromatiales</taxon>
        <taxon>Sedimenticolaceae</taxon>
        <taxon>Sedimenticola</taxon>
    </lineage>
</organism>
<sequence>MRDHPVFAVVGHPNKGKSSVVAALTQNDQVKISPVSGTTRVSQHFALKLDNKIVFELVDTPGFQRANKCLAWLSQENVTADQRPQRVDAFIAHFSGRKEFIDEVELLTPIMQGAGIIYVIDGSLPYSPEYETEMEILRWTGSARLALINPIGGDTYVAQWQQALNQYFSLVRVFDPLHASFDQHLQLLRTFGQLDTHKTAAFDFAIEELERYRQLKLQQAARIIVESLYRLITFQQSSSRLETMAKEKLAAVMPDEISQFNEKLNHMEREGQQQLEALFLYHQLEADIVRLQVHQSELMDASHWSLWGLEKGQLIMVSAGAGAAIGLLADAGLGGASLMTGAVSGGVVGGLSGWLGLDWLKDKLPAWLSYNSEKHLLGPVRDPNFAFVILGRALSHASAMLIRSHADQNKLVIDQSKLNVMQSLALKTQVRLLKQFRQLSDSGLQSKAADKLRTWVFQQLTEEV</sequence>
<dbReference type="SUPFAM" id="SSF52540">
    <property type="entry name" value="P-loop containing nucleoside triphosphate hydrolases"/>
    <property type="match status" value="1"/>
</dbReference>
<dbReference type="InterPro" id="IPR027417">
    <property type="entry name" value="P-loop_NTPase"/>
</dbReference>
<dbReference type="OrthoDB" id="5406017at2"/>
<evidence type="ECO:0000313" key="3">
    <source>
        <dbReference type="Proteomes" id="UP000316649"/>
    </source>
</evidence>